<dbReference type="InterPro" id="IPR029039">
    <property type="entry name" value="Flavoprotein-like_sf"/>
</dbReference>
<dbReference type="InterPro" id="IPR008254">
    <property type="entry name" value="Flavodoxin/NO_synth"/>
</dbReference>
<feature type="domain" description="Flavodoxin-like" evidence="1">
    <location>
        <begin position="56"/>
        <end position="89"/>
    </location>
</feature>
<dbReference type="Proteomes" id="UP001396334">
    <property type="component" value="Unassembled WGS sequence"/>
</dbReference>
<evidence type="ECO:0000259" key="1">
    <source>
        <dbReference type="PROSITE" id="PS50902"/>
    </source>
</evidence>
<organism evidence="2 3">
    <name type="scientific">Hibiscus sabdariffa</name>
    <name type="common">roselle</name>
    <dbReference type="NCBI Taxonomy" id="183260"/>
    <lineage>
        <taxon>Eukaryota</taxon>
        <taxon>Viridiplantae</taxon>
        <taxon>Streptophyta</taxon>
        <taxon>Embryophyta</taxon>
        <taxon>Tracheophyta</taxon>
        <taxon>Spermatophyta</taxon>
        <taxon>Magnoliopsida</taxon>
        <taxon>eudicotyledons</taxon>
        <taxon>Gunneridae</taxon>
        <taxon>Pentapetalae</taxon>
        <taxon>rosids</taxon>
        <taxon>malvids</taxon>
        <taxon>Malvales</taxon>
        <taxon>Malvaceae</taxon>
        <taxon>Malvoideae</taxon>
        <taxon>Hibiscus</taxon>
    </lineage>
</organism>
<dbReference type="EMBL" id="JBBPBN010000054">
    <property type="protein sequence ID" value="KAK8990293.1"/>
    <property type="molecule type" value="Genomic_DNA"/>
</dbReference>
<proteinExistence type="predicted"/>
<gene>
    <name evidence="2" type="ORF">V6N11_008999</name>
</gene>
<accession>A0ABR2PPE4</accession>
<sequence length="89" mass="10351">MVLVTKLDNLLYELVMYLCSVWRWVLFHLGESFSIPQGVIGHKHPSQLRAMATTKLYVVYYSLYRHVEIMAREVQRGANSVHGVEATIW</sequence>
<name>A0ABR2PPE4_9ROSI</name>
<evidence type="ECO:0000313" key="2">
    <source>
        <dbReference type="EMBL" id="KAK8990293.1"/>
    </source>
</evidence>
<dbReference type="Gene3D" id="3.40.50.360">
    <property type="match status" value="1"/>
</dbReference>
<keyword evidence="3" id="KW-1185">Reference proteome</keyword>
<reference evidence="2 3" key="1">
    <citation type="journal article" date="2024" name="G3 (Bethesda)">
        <title>Genome assembly of Hibiscus sabdariffa L. provides insights into metabolisms of medicinal natural products.</title>
        <authorList>
            <person name="Kim T."/>
        </authorList>
    </citation>
    <scope>NUCLEOTIDE SEQUENCE [LARGE SCALE GENOMIC DNA]</scope>
    <source>
        <strain evidence="2">TK-2024</strain>
        <tissue evidence="2">Old leaves</tissue>
    </source>
</reference>
<dbReference type="PROSITE" id="PS50902">
    <property type="entry name" value="FLAVODOXIN_LIKE"/>
    <property type="match status" value="1"/>
</dbReference>
<dbReference type="SUPFAM" id="SSF52218">
    <property type="entry name" value="Flavoproteins"/>
    <property type="match status" value="1"/>
</dbReference>
<protein>
    <recommendedName>
        <fullName evidence="1">Flavodoxin-like domain-containing protein</fullName>
    </recommendedName>
</protein>
<comment type="caution">
    <text evidence="2">The sequence shown here is derived from an EMBL/GenBank/DDBJ whole genome shotgun (WGS) entry which is preliminary data.</text>
</comment>
<evidence type="ECO:0000313" key="3">
    <source>
        <dbReference type="Proteomes" id="UP001396334"/>
    </source>
</evidence>